<dbReference type="EMBL" id="CP034459">
    <property type="protein sequence ID" value="QBM89523.1"/>
    <property type="molecule type" value="Genomic_DNA"/>
</dbReference>
<dbReference type="Proteomes" id="UP000292447">
    <property type="component" value="Chromosome IV"/>
</dbReference>
<reference evidence="3" key="1">
    <citation type="submission" date="2019-03" db="EMBL/GenBank/DDBJ databases">
        <title>Snf2 controls pulcherriminic acid biosynthesis and connects pigmentation and antifungal activity of the yeast Metschnikowia pulcherrima.</title>
        <authorList>
            <person name="Gore-Lloyd D."/>
            <person name="Sumann I."/>
            <person name="Brachmann A.O."/>
            <person name="Schneeberger K."/>
            <person name="Ortiz-Merino R.A."/>
            <person name="Moreno-Beltran M."/>
            <person name="Schlaefli M."/>
            <person name="Kirner P."/>
            <person name="Santos Kron A."/>
            <person name="Wolfe K.H."/>
            <person name="Piel J."/>
            <person name="Ahrens C.H."/>
            <person name="Henk D."/>
            <person name="Freimoser F.M."/>
        </authorList>
    </citation>
    <scope>NUCLEOTIDE SEQUENCE [LARGE SCALE GENOMIC DNA]</scope>
    <source>
        <strain evidence="3">APC 1.2</strain>
    </source>
</reference>
<name>A0A4V1AEK4_9ASCO</name>
<feature type="compositionally biased region" description="Basic and acidic residues" evidence="1">
    <location>
        <begin position="238"/>
        <end position="258"/>
    </location>
</feature>
<evidence type="ECO:0000313" key="2">
    <source>
        <dbReference type="EMBL" id="QBM89523.1"/>
    </source>
</evidence>
<evidence type="ECO:0000256" key="1">
    <source>
        <dbReference type="SAM" id="MobiDB-lite"/>
    </source>
</evidence>
<feature type="compositionally biased region" description="Basic and acidic residues" evidence="1">
    <location>
        <begin position="57"/>
        <end position="70"/>
    </location>
</feature>
<proteinExistence type="predicted"/>
<feature type="region of interest" description="Disordered" evidence="1">
    <location>
        <begin position="138"/>
        <end position="207"/>
    </location>
</feature>
<organism evidence="2 3">
    <name type="scientific">Metschnikowia aff. pulcherrima</name>
    <dbReference type="NCBI Taxonomy" id="2163413"/>
    <lineage>
        <taxon>Eukaryota</taxon>
        <taxon>Fungi</taxon>
        <taxon>Dikarya</taxon>
        <taxon>Ascomycota</taxon>
        <taxon>Saccharomycotina</taxon>
        <taxon>Pichiomycetes</taxon>
        <taxon>Metschnikowiaceae</taxon>
        <taxon>Metschnikowia</taxon>
    </lineage>
</organism>
<feature type="compositionally biased region" description="Acidic residues" evidence="1">
    <location>
        <begin position="175"/>
        <end position="185"/>
    </location>
</feature>
<protein>
    <submittedName>
        <fullName evidence="2">Uncharacterized protein</fullName>
    </submittedName>
</protein>
<accession>A0A4V1AEK4</accession>
<feature type="compositionally biased region" description="Acidic residues" evidence="1">
    <location>
        <begin position="138"/>
        <end position="153"/>
    </location>
</feature>
<feature type="compositionally biased region" description="Polar residues" evidence="1">
    <location>
        <begin position="1"/>
        <end position="13"/>
    </location>
</feature>
<feature type="compositionally biased region" description="Acidic residues" evidence="1">
    <location>
        <begin position="76"/>
        <end position="91"/>
    </location>
</feature>
<keyword evidence="3" id="KW-1185">Reference proteome</keyword>
<feature type="compositionally biased region" description="Basic and acidic residues" evidence="1">
    <location>
        <begin position="190"/>
        <end position="207"/>
    </location>
</feature>
<evidence type="ECO:0000313" key="3">
    <source>
        <dbReference type="Proteomes" id="UP000292447"/>
    </source>
</evidence>
<sequence length="475" mass="52513">MLFLQESVSSAADSDNFHSGLEENEENEALSKTNHSIDKSDDELNELASEGESEILEDLKDTEIGFHGEIEGNEGNGDELNEEMDENEDERLAEGANAVSGDELLESDASGNSDLEVIDVNDFGFKTGYNRELLVIELDSEEDIDNLESDEENSSIREDNRGVSGKENQLNELSEVSENELDDAFVGDLNDGKSTESVQKSDEDQSHDLIEIADKSTSEPVSASAAGVASAAAAAVTKESKNDLKADDGSEGENKEAISEGTDQNPLLNNLNLNAYQQRYSDSGIGGYSSVFRQMELPSVAEPESPGFLPKTPLVLDICGDRFLLYTGSSPPVRSIPDTTPFQWDWDELYAVNKFLECVMILGMSEKTKVLGKDKYVYIPDLHLKVSETHEDAKYVDMDQVVWMYHRLICNSKRIKRDYMLIYVGLESSAIDQFSLIEKLDKEGKGLEDIPKVSGPDTDDGLDEQSDRKRRHIGV</sequence>
<feature type="region of interest" description="Disordered" evidence="1">
    <location>
        <begin position="446"/>
        <end position="475"/>
    </location>
</feature>
<feature type="region of interest" description="Disordered" evidence="1">
    <location>
        <begin position="1"/>
        <end position="96"/>
    </location>
</feature>
<gene>
    <name evidence="2" type="ORF">METSCH_D05990</name>
</gene>
<feature type="region of interest" description="Disordered" evidence="1">
    <location>
        <begin position="238"/>
        <end position="267"/>
    </location>
</feature>
<dbReference type="AlphaFoldDB" id="A0A4V1AEK4"/>
<feature type="compositionally biased region" description="Acidic residues" evidence="1">
    <location>
        <begin position="40"/>
        <end position="56"/>
    </location>
</feature>